<proteinExistence type="predicted"/>
<dbReference type="EMBL" id="SBKN01000003">
    <property type="protein sequence ID" value="RXR23087.1"/>
    <property type="molecule type" value="Genomic_DNA"/>
</dbReference>
<protein>
    <recommendedName>
        <fullName evidence="1">DUF5723 domain-containing protein</fullName>
    </recommendedName>
</protein>
<sequence length="446" mass="48692">MAFVGLYAQAQEHFAGIGLSSRVGVLNTQFNPAELNNMSDKFDINLFGISANVSNNKLTVNDLVNNDNLENVLFRGTDPVNLRADVQVSGFGMGIKFKRFALGLSTKIYGNMDIIDVDPRLGDAFVNAGINSIFGATTVSNNFNQRVNGTAWGEVAGTVAFSLINKEKHKFNVGFTGKLLLPGSFANMGMDKFTGTISRVGGVAYLTNTQASVNFAYSGELANSFTQFDNYSKSAIGSVGGVGFDLGVNYQCRDKAPENPKKNQNRYKLNLGMAIRNVGSMTFKDPNNKSTNYTLSIQGTQSLNLNQFENVESIQDIETILLNSGYLTKTTSNKDFKVNLPTTFVLYADVKVISKLFISGYLQQRVKSIDVNDQIATQNNFTITPHLNLGFFEFFLPFTQNEISGFNTGLGIRAGGFYLGSGSGITALMNNAKQADIYLGWRFGIF</sequence>
<evidence type="ECO:0000259" key="1">
    <source>
        <dbReference type="Pfam" id="PF18990"/>
    </source>
</evidence>
<comment type="caution">
    <text evidence="2">The sequence shown here is derived from an EMBL/GenBank/DDBJ whole genome shotgun (WGS) entry which is preliminary data.</text>
</comment>
<accession>A0A4Q1KA32</accession>
<dbReference type="Proteomes" id="UP000289857">
    <property type="component" value="Unassembled WGS sequence"/>
</dbReference>
<dbReference type="Pfam" id="PF18990">
    <property type="entry name" value="DUF5723"/>
    <property type="match status" value="1"/>
</dbReference>
<dbReference type="AlphaFoldDB" id="A0A4Q1KA32"/>
<dbReference type="InterPro" id="IPR043781">
    <property type="entry name" value="DUF5723"/>
</dbReference>
<gene>
    <name evidence="2" type="ORF">EQG61_06300</name>
</gene>
<keyword evidence="3" id="KW-1185">Reference proteome</keyword>
<dbReference type="OrthoDB" id="9805336at2"/>
<name>A0A4Q1KA32_9FLAO</name>
<organism evidence="2 3">
    <name type="scientific">Flavobacterium stagni</name>
    <dbReference type="NCBI Taxonomy" id="2506421"/>
    <lineage>
        <taxon>Bacteria</taxon>
        <taxon>Pseudomonadati</taxon>
        <taxon>Bacteroidota</taxon>
        <taxon>Flavobacteriia</taxon>
        <taxon>Flavobacteriales</taxon>
        <taxon>Flavobacteriaceae</taxon>
        <taxon>Flavobacterium</taxon>
    </lineage>
</organism>
<evidence type="ECO:0000313" key="2">
    <source>
        <dbReference type="EMBL" id="RXR23087.1"/>
    </source>
</evidence>
<evidence type="ECO:0000313" key="3">
    <source>
        <dbReference type="Proteomes" id="UP000289857"/>
    </source>
</evidence>
<feature type="domain" description="DUF5723" evidence="1">
    <location>
        <begin position="33"/>
        <end position="421"/>
    </location>
</feature>
<reference evidence="3" key="1">
    <citation type="submission" date="2019-01" db="EMBL/GenBank/DDBJ databases">
        <title>Cytophagaceae bacterium strain CAR-16.</title>
        <authorList>
            <person name="Chen W.-M."/>
        </authorList>
    </citation>
    <scope>NUCLEOTIDE SEQUENCE [LARGE SCALE GENOMIC DNA]</scope>
    <source>
        <strain evidence="3">WWJ-16</strain>
    </source>
</reference>